<dbReference type="InterPro" id="IPR043129">
    <property type="entry name" value="ATPase_NBD"/>
</dbReference>
<dbReference type="PANTHER" id="PTHR40278">
    <property type="entry name" value="DNA UTILIZATION PROTEIN HOFN"/>
    <property type="match status" value="1"/>
</dbReference>
<dbReference type="RefSeq" id="WP_188749834.1">
    <property type="nucleotide sequence ID" value="NZ_BMIJ01000006.1"/>
</dbReference>
<dbReference type="PANTHER" id="PTHR40278:SF1">
    <property type="entry name" value="DNA UTILIZATION PROTEIN HOFN"/>
    <property type="match status" value="1"/>
</dbReference>
<comment type="caution">
    <text evidence="2">The sequence shown here is derived from an EMBL/GenBank/DDBJ whole genome shotgun (WGS) entry which is preliminary data.</text>
</comment>
<name>A0ABQ1KJ83_9GAMM</name>
<keyword evidence="3" id="KW-1185">Reference proteome</keyword>
<protein>
    <recommendedName>
        <fullName evidence="4">General secretion pathway protein L</fullName>
    </recommendedName>
</protein>
<feature type="transmembrane region" description="Helical" evidence="1">
    <location>
        <begin position="215"/>
        <end position="232"/>
    </location>
</feature>
<dbReference type="Proteomes" id="UP000629025">
    <property type="component" value="Unassembled WGS sequence"/>
</dbReference>
<dbReference type="EMBL" id="BMIJ01000006">
    <property type="protein sequence ID" value="GGC02084.1"/>
    <property type="molecule type" value="Genomic_DNA"/>
</dbReference>
<keyword evidence="1" id="KW-0812">Transmembrane</keyword>
<keyword evidence="1" id="KW-1133">Transmembrane helix</keyword>
<keyword evidence="1" id="KW-0472">Membrane</keyword>
<dbReference type="InterPro" id="IPR007813">
    <property type="entry name" value="PilN"/>
</dbReference>
<evidence type="ECO:0000313" key="2">
    <source>
        <dbReference type="EMBL" id="GGC02084.1"/>
    </source>
</evidence>
<sequence length="363" mass="40591">MKSEPFMRMNSGWRSLVATVKSFWLWWSGELSVLMPAQLSRKMEGRERILHFSSGSFETKEGGQLLRIPLDRAGSDPTLATWRTLDAGKIGLLVTIDPKDLLHKVISLPAATESRLDSVIGFELDRHTPFNASQASFGYRIVKHDRTAQRLEVELFVLPNTVLERINGALEESGLRPSAILPAVSVGDNRARSSLNLLPEHQQPKAQRRALLRSRPVIVVLLVSLVIAVLFYQREERLAELQEMAGPRQAVAEQAQTVREAIEALESGGRYLYERKTARPATLILLDELTTLLPDDTWLSRFELEGDELRVQGESTSASGLIGLLEQSPLFEQVSFTSPVTINPRSQKERFSLMAKVVGEETP</sequence>
<dbReference type="Gene3D" id="3.30.1490.300">
    <property type="match status" value="1"/>
</dbReference>
<evidence type="ECO:0000313" key="3">
    <source>
        <dbReference type="Proteomes" id="UP000629025"/>
    </source>
</evidence>
<organism evidence="2 3">
    <name type="scientific">Marinobacterium zhoushanense</name>
    <dbReference type="NCBI Taxonomy" id="1679163"/>
    <lineage>
        <taxon>Bacteria</taxon>
        <taxon>Pseudomonadati</taxon>
        <taxon>Pseudomonadota</taxon>
        <taxon>Gammaproteobacteria</taxon>
        <taxon>Oceanospirillales</taxon>
        <taxon>Oceanospirillaceae</taxon>
        <taxon>Marinobacterium</taxon>
    </lineage>
</organism>
<dbReference type="InterPro" id="IPR052534">
    <property type="entry name" value="Extracell_DNA_Util/SecSys_Comp"/>
</dbReference>
<reference evidence="3" key="1">
    <citation type="journal article" date="2019" name="Int. J. Syst. Evol. Microbiol.">
        <title>The Global Catalogue of Microorganisms (GCM) 10K type strain sequencing project: providing services to taxonomists for standard genome sequencing and annotation.</title>
        <authorList>
            <consortium name="The Broad Institute Genomics Platform"/>
            <consortium name="The Broad Institute Genome Sequencing Center for Infectious Disease"/>
            <person name="Wu L."/>
            <person name="Ma J."/>
        </authorList>
    </citation>
    <scope>NUCLEOTIDE SEQUENCE [LARGE SCALE GENOMIC DNA]</scope>
    <source>
        <strain evidence="3">CGMCC 1.15341</strain>
    </source>
</reference>
<evidence type="ECO:0000256" key="1">
    <source>
        <dbReference type="SAM" id="Phobius"/>
    </source>
</evidence>
<dbReference type="SUPFAM" id="SSF53067">
    <property type="entry name" value="Actin-like ATPase domain"/>
    <property type="match status" value="1"/>
</dbReference>
<proteinExistence type="predicted"/>
<accession>A0ABQ1KJ83</accession>
<gene>
    <name evidence="2" type="ORF">GCM10011352_30350</name>
</gene>
<evidence type="ECO:0008006" key="4">
    <source>
        <dbReference type="Google" id="ProtNLM"/>
    </source>
</evidence>
<dbReference type="Pfam" id="PF05137">
    <property type="entry name" value="PilN"/>
    <property type="match status" value="1"/>
</dbReference>